<evidence type="ECO:0000256" key="8">
    <source>
        <dbReference type="ARBA" id="ARBA00022842"/>
    </source>
</evidence>
<evidence type="ECO:0000256" key="5">
    <source>
        <dbReference type="ARBA" id="ARBA00022679"/>
    </source>
</evidence>
<dbReference type="InterPro" id="IPR024932">
    <property type="entry name" value="ApbE"/>
</dbReference>
<keyword evidence="5" id="KW-0808">Transferase</keyword>
<evidence type="ECO:0000256" key="3">
    <source>
        <dbReference type="ARBA" id="ARBA00016337"/>
    </source>
</evidence>
<comment type="catalytic activity">
    <reaction evidence="10">
        <text>L-threonyl-[protein] + FAD = FMN-L-threonyl-[protein] + AMP + H(+)</text>
        <dbReference type="Rhea" id="RHEA:36847"/>
        <dbReference type="Rhea" id="RHEA-COMP:11060"/>
        <dbReference type="Rhea" id="RHEA-COMP:11061"/>
        <dbReference type="ChEBI" id="CHEBI:15378"/>
        <dbReference type="ChEBI" id="CHEBI:30013"/>
        <dbReference type="ChEBI" id="CHEBI:57692"/>
        <dbReference type="ChEBI" id="CHEBI:74257"/>
        <dbReference type="ChEBI" id="CHEBI:456215"/>
        <dbReference type="EC" id="2.7.1.180"/>
    </reaction>
</comment>
<sequence>MPPTTERLRFSAIGTVWSITTDRPLAGDAQHAISERIETFDAVWSRFRPDSLVSRIARVPGRHAFPDEAGPLFDLYRRLGLATHGRVNPLVGHRLENLGYDAGYSLVASADPVGVPAWDAVARWDGTALTTTEPVLVDVGAAGKGYLVDLVCGVLDDFGVDEYVVDAGGDLRHRGGTPVRVGLEHPTDPSLAIGVIELENAALAASAPNRRVWGDGLHHVIDGVTGMPTRTVAATWALAPTGLEADGLATALFFAGPDELVSALPASPFEAVRMLASGSVETTPFFEPALFFATAAVRDRSLDGSSAR</sequence>
<evidence type="ECO:0000256" key="9">
    <source>
        <dbReference type="ARBA" id="ARBA00031306"/>
    </source>
</evidence>
<keyword evidence="7" id="KW-0274">FAD</keyword>
<accession>A0ABP8VZ76</accession>
<protein>
    <recommendedName>
        <fullName evidence="3">FAD:protein FMN transferase</fullName>
        <ecNumber evidence="2">2.7.1.180</ecNumber>
    </recommendedName>
    <alternativeName>
        <fullName evidence="9">Flavin transferase</fullName>
    </alternativeName>
</protein>
<proteinExistence type="predicted"/>
<evidence type="ECO:0000256" key="6">
    <source>
        <dbReference type="ARBA" id="ARBA00022723"/>
    </source>
</evidence>
<name>A0ABP8VZ76_9MICO</name>
<dbReference type="SUPFAM" id="SSF143631">
    <property type="entry name" value="ApbE-like"/>
    <property type="match status" value="1"/>
</dbReference>
<evidence type="ECO:0000256" key="1">
    <source>
        <dbReference type="ARBA" id="ARBA00001946"/>
    </source>
</evidence>
<evidence type="ECO:0000313" key="12">
    <source>
        <dbReference type="Proteomes" id="UP001501295"/>
    </source>
</evidence>
<evidence type="ECO:0000256" key="7">
    <source>
        <dbReference type="ARBA" id="ARBA00022827"/>
    </source>
</evidence>
<evidence type="ECO:0000313" key="11">
    <source>
        <dbReference type="EMBL" id="GAA4675940.1"/>
    </source>
</evidence>
<keyword evidence="12" id="KW-1185">Reference proteome</keyword>
<keyword evidence="8" id="KW-0460">Magnesium</keyword>
<dbReference type="PANTHER" id="PTHR30040:SF2">
    <property type="entry name" value="FAD:PROTEIN FMN TRANSFERASE"/>
    <property type="match status" value="1"/>
</dbReference>
<comment type="cofactor">
    <cofactor evidence="1">
        <name>Mg(2+)</name>
        <dbReference type="ChEBI" id="CHEBI:18420"/>
    </cofactor>
</comment>
<dbReference type="EMBL" id="BAABLM010000003">
    <property type="protein sequence ID" value="GAA4675940.1"/>
    <property type="molecule type" value="Genomic_DNA"/>
</dbReference>
<evidence type="ECO:0000256" key="2">
    <source>
        <dbReference type="ARBA" id="ARBA00011955"/>
    </source>
</evidence>
<dbReference type="RefSeq" id="WP_345375771.1">
    <property type="nucleotide sequence ID" value="NZ_BAABLM010000003.1"/>
</dbReference>
<evidence type="ECO:0000256" key="4">
    <source>
        <dbReference type="ARBA" id="ARBA00022630"/>
    </source>
</evidence>
<organism evidence="11 12">
    <name type="scientific">Frondihabitans cladoniiphilus</name>
    <dbReference type="NCBI Taxonomy" id="715785"/>
    <lineage>
        <taxon>Bacteria</taxon>
        <taxon>Bacillati</taxon>
        <taxon>Actinomycetota</taxon>
        <taxon>Actinomycetes</taxon>
        <taxon>Micrococcales</taxon>
        <taxon>Microbacteriaceae</taxon>
        <taxon>Frondihabitans</taxon>
    </lineage>
</organism>
<dbReference type="Gene3D" id="3.10.520.10">
    <property type="entry name" value="ApbE-like domains"/>
    <property type="match status" value="1"/>
</dbReference>
<dbReference type="EC" id="2.7.1.180" evidence="2"/>
<keyword evidence="4" id="KW-0285">Flavoprotein</keyword>
<gene>
    <name evidence="11" type="ORF">GCM10025780_20650</name>
</gene>
<comment type="caution">
    <text evidence="11">The sequence shown here is derived from an EMBL/GenBank/DDBJ whole genome shotgun (WGS) entry which is preliminary data.</text>
</comment>
<dbReference type="Proteomes" id="UP001501295">
    <property type="component" value="Unassembled WGS sequence"/>
</dbReference>
<dbReference type="PANTHER" id="PTHR30040">
    <property type="entry name" value="THIAMINE BIOSYNTHESIS LIPOPROTEIN APBE"/>
    <property type="match status" value="1"/>
</dbReference>
<dbReference type="Pfam" id="PF02424">
    <property type="entry name" value="ApbE"/>
    <property type="match status" value="1"/>
</dbReference>
<keyword evidence="6" id="KW-0479">Metal-binding</keyword>
<reference evidence="12" key="1">
    <citation type="journal article" date="2019" name="Int. J. Syst. Evol. Microbiol.">
        <title>The Global Catalogue of Microorganisms (GCM) 10K type strain sequencing project: providing services to taxonomists for standard genome sequencing and annotation.</title>
        <authorList>
            <consortium name="The Broad Institute Genomics Platform"/>
            <consortium name="The Broad Institute Genome Sequencing Center for Infectious Disease"/>
            <person name="Wu L."/>
            <person name="Ma J."/>
        </authorList>
    </citation>
    <scope>NUCLEOTIDE SEQUENCE [LARGE SCALE GENOMIC DNA]</scope>
    <source>
        <strain evidence="12">JCM 18956</strain>
    </source>
</reference>
<evidence type="ECO:0000256" key="10">
    <source>
        <dbReference type="ARBA" id="ARBA00048540"/>
    </source>
</evidence>
<dbReference type="InterPro" id="IPR003374">
    <property type="entry name" value="ApbE-like_sf"/>
</dbReference>